<dbReference type="InterPro" id="IPR052337">
    <property type="entry name" value="SAT4-like"/>
</dbReference>
<keyword evidence="4 7" id="KW-0472">Membrane</keyword>
<feature type="transmembrane region" description="Helical" evidence="7">
    <location>
        <begin position="252"/>
        <end position="275"/>
    </location>
</feature>
<evidence type="ECO:0000256" key="3">
    <source>
        <dbReference type="ARBA" id="ARBA00022989"/>
    </source>
</evidence>
<dbReference type="GeneID" id="92079760"/>
<dbReference type="PANTHER" id="PTHR33048">
    <property type="entry name" value="PTH11-LIKE INTEGRAL MEMBRANE PROTEIN (AFU_ORTHOLOGUE AFUA_5G11245)"/>
    <property type="match status" value="1"/>
</dbReference>
<evidence type="ECO:0000256" key="2">
    <source>
        <dbReference type="ARBA" id="ARBA00022692"/>
    </source>
</evidence>
<evidence type="ECO:0000313" key="10">
    <source>
        <dbReference type="Proteomes" id="UP001391051"/>
    </source>
</evidence>
<feature type="transmembrane region" description="Helical" evidence="7">
    <location>
        <begin position="99"/>
        <end position="127"/>
    </location>
</feature>
<keyword evidence="10" id="KW-1185">Reference proteome</keyword>
<keyword evidence="2 7" id="KW-0812">Transmembrane</keyword>
<name>A0ABR1Q2D0_9PEZI</name>
<evidence type="ECO:0000256" key="7">
    <source>
        <dbReference type="SAM" id="Phobius"/>
    </source>
</evidence>
<dbReference type="EMBL" id="JAQQWE010000007">
    <property type="protein sequence ID" value="KAK7946155.1"/>
    <property type="molecule type" value="Genomic_DNA"/>
</dbReference>
<evidence type="ECO:0000256" key="1">
    <source>
        <dbReference type="ARBA" id="ARBA00004141"/>
    </source>
</evidence>
<evidence type="ECO:0000256" key="5">
    <source>
        <dbReference type="ARBA" id="ARBA00038359"/>
    </source>
</evidence>
<evidence type="ECO:0000259" key="8">
    <source>
        <dbReference type="Pfam" id="PF20684"/>
    </source>
</evidence>
<proteinExistence type="inferred from homology"/>
<feature type="region of interest" description="Disordered" evidence="6">
    <location>
        <begin position="304"/>
        <end position="390"/>
    </location>
</feature>
<keyword evidence="3 7" id="KW-1133">Transmembrane helix</keyword>
<feature type="transmembrane region" description="Helical" evidence="7">
    <location>
        <begin position="56"/>
        <end position="79"/>
    </location>
</feature>
<sequence>MLGGAIWGGPGNGELDDNEGYILVNVSIAFAALTTVFLCLRFWAKTFTSQIFGLDDAFLIAAWFVNLGMCAIAILMTYVGGVGQHVEHLEKTDPTKLEGWAKCLLAFEMVYFTSMALPKMAIVFLYLRVFNWRGAMRTWAYVIQALLAATSLSFVLVACFQCRPLAYWWDRTIPGGVCIDVQLFFHAQAIPGIIMDCFIMGLPLSTIWGLQLPTAKRVALALIFAIGSFGIVSSIIRAVTFFSTAAFADRTFASVALVGWSVIETGTYVITNCLASLKPLLNYYSPAWLKRLVHSTVHSVTKYASSNGTSRAGGGGNTTTTRSTAKKQPQPREDEIELTGGMPSPAPIGVGEGGLPSPRSIGGGGNMVSRFSVDGEGGRGKGTTAEPWRL</sequence>
<protein>
    <recommendedName>
        <fullName evidence="8">Rhodopsin domain-containing protein</fullName>
    </recommendedName>
</protein>
<comment type="subcellular location">
    <subcellularLocation>
        <location evidence="1">Membrane</location>
        <topology evidence="1">Multi-pass membrane protein</topology>
    </subcellularLocation>
</comment>
<feature type="transmembrane region" description="Helical" evidence="7">
    <location>
        <begin position="139"/>
        <end position="169"/>
    </location>
</feature>
<feature type="transmembrane region" description="Helical" evidence="7">
    <location>
        <begin position="20"/>
        <end position="44"/>
    </location>
</feature>
<dbReference type="RefSeq" id="XP_066696189.1">
    <property type="nucleotide sequence ID" value="XM_066846698.1"/>
</dbReference>
<feature type="transmembrane region" description="Helical" evidence="7">
    <location>
        <begin position="218"/>
        <end position="240"/>
    </location>
</feature>
<feature type="transmembrane region" description="Helical" evidence="7">
    <location>
        <begin position="189"/>
        <end position="211"/>
    </location>
</feature>
<evidence type="ECO:0000256" key="4">
    <source>
        <dbReference type="ARBA" id="ARBA00023136"/>
    </source>
</evidence>
<evidence type="ECO:0000256" key="6">
    <source>
        <dbReference type="SAM" id="MobiDB-lite"/>
    </source>
</evidence>
<dbReference type="InterPro" id="IPR049326">
    <property type="entry name" value="Rhodopsin_dom_fungi"/>
</dbReference>
<comment type="similarity">
    <text evidence="5">Belongs to the SAT4 family.</text>
</comment>
<evidence type="ECO:0000313" key="9">
    <source>
        <dbReference type="EMBL" id="KAK7946155.1"/>
    </source>
</evidence>
<comment type="caution">
    <text evidence="9">The sequence shown here is derived from an EMBL/GenBank/DDBJ whole genome shotgun (WGS) entry which is preliminary data.</text>
</comment>
<feature type="domain" description="Rhodopsin" evidence="8">
    <location>
        <begin position="40"/>
        <end position="282"/>
    </location>
</feature>
<reference evidence="9 10" key="1">
    <citation type="submission" date="2023-01" db="EMBL/GenBank/DDBJ databases">
        <title>Analysis of 21 Apiospora genomes using comparative genomics revels a genus with tremendous synthesis potential of carbohydrate active enzymes and secondary metabolites.</title>
        <authorList>
            <person name="Sorensen T."/>
        </authorList>
    </citation>
    <scope>NUCLEOTIDE SEQUENCE [LARGE SCALE GENOMIC DNA]</scope>
    <source>
        <strain evidence="9 10">CBS 24483</strain>
    </source>
</reference>
<gene>
    <name evidence="9" type="ORF">PG986_010476</name>
</gene>
<dbReference type="Proteomes" id="UP001391051">
    <property type="component" value="Unassembled WGS sequence"/>
</dbReference>
<dbReference type="Pfam" id="PF20684">
    <property type="entry name" value="Fung_rhodopsin"/>
    <property type="match status" value="1"/>
</dbReference>
<organism evidence="9 10">
    <name type="scientific">Apiospora aurea</name>
    <dbReference type="NCBI Taxonomy" id="335848"/>
    <lineage>
        <taxon>Eukaryota</taxon>
        <taxon>Fungi</taxon>
        <taxon>Dikarya</taxon>
        <taxon>Ascomycota</taxon>
        <taxon>Pezizomycotina</taxon>
        <taxon>Sordariomycetes</taxon>
        <taxon>Xylariomycetidae</taxon>
        <taxon>Amphisphaeriales</taxon>
        <taxon>Apiosporaceae</taxon>
        <taxon>Apiospora</taxon>
    </lineage>
</organism>
<accession>A0ABR1Q2D0</accession>
<dbReference type="PANTHER" id="PTHR33048:SF47">
    <property type="entry name" value="INTEGRAL MEMBRANE PROTEIN-RELATED"/>
    <property type="match status" value="1"/>
</dbReference>